<gene>
    <name evidence="3" type="ORF">KsCSTR_34290</name>
    <name evidence="2" type="ORF">kuste4051</name>
</gene>
<evidence type="ECO:0000313" key="2">
    <source>
        <dbReference type="EMBL" id="CAJ74814.1"/>
    </source>
</evidence>
<accession>Q1Q470</accession>
<keyword evidence="1" id="KW-0812">Transmembrane</keyword>
<evidence type="ECO:0000313" key="4">
    <source>
        <dbReference type="Proteomes" id="UP000501926"/>
    </source>
</evidence>
<proteinExistence type="predicted"/>
<keyword evidence="1" id="KW-0472">Membrane</keyword>
<feature type="transmembrane region" description="Helical" evidence="1">
    <location>
        <begin position="29"/>
        <end position="50"/>
    </location>
</feature>
<dbReference type="AlphaFoldDB" id="Q1Q470"/>
<organism evidence="2">
    <name type="scientific">Kuenenia stuttgartiensis</name>
    <dbReference type="NCBI Taxonomy" id="174633"/>
    <lineage>
        <taxon>Bacteria</taxon>
        <taxon>Pseudomonadati</taxon>
        <taxon>Planctomycetota</taxon>
        <taxon>Candidatus Brocadiia</taxon>
        <taxon>Candidatus Brocadiales</taxon>
        <taxon>Candidatus Brocadiaceae</taxon>
        <taxon>Candidatus Kuenenia</taxon>
    </lineage>
</organism>
<evidence type="ECO:0000256" key="1">
    <source>
        <dbReference type="SAM" id="Phobius"/>
    </source>
</evidence>
<dbReference type="EMBL" id="CP049055">
    <property type="protein sequence ID" value="QII12808.1"/>
    <property type="molecule type" value="Genomic_DNA"/>
</dbReference>
<dbReference type="EMBL" id="CT573071">
    <property type="protein sequence ID" value="CAJ74814.1"/>
    <property type="molecule type" value="Genomic_DNA"/>
</dbReference>
<name>Q1Q470_KUEST</name>
<keyword evidence="1" id="KW-1133">Transmembrane helix</keyword>
<sequence length="60" mass="7522">MKVEYNRIGMYERYRLNAPTRWMFKHLKQFLICVNLYYYPSTSCFLCSFFKMHNRKALIR</sequence>
<dbReference type="Proteomes" id="UP000501926">
    <property type="component" value="Chromosome"/>
</dbReference>
<reference evidence="2" key="1">
    <citation type="journal article" date="2006" name="Nature">
        <title>Deciphering the evolution and metabolism of an anammox bacterium from a community genome.</title>
        <authorList>
            <person name="Strous M."/>
            <person name="Pelletier E."/>
            <person name="Mangenot S."/>
            <person name="Rattei T."/>
            <person name="Lehner A."/>
            <person name="Taylor M.W."/>
            <person name="Horn M."/>
            <person name="Daims H."/>
            <person name="Bartol-Mavel D."/>
            <person name="Wincker P."/>
            <person name="Barbe V."/>
            <person name="Fonknechten N."/>
            <person name="Vallenet D."/>
            <person name="Segurens B."/>
            <person name="Schenowitz-Truong C."/>
            <person name="Medigue C."/>
            <person name="Collingro A."/>
            <person name="Snel B."/>
            <person name="Dutilh B.E."/>
            <person name="OpDenCamp H.J.M."/>
            <person name="vanDerDrift C."/>
            <person name="Cirpus I."/>
            <person name="vanDePas-Schoonen K.T."/>
            <person name="Harhangi H.R."/>
            <person name="vanNiftrik L."/>
            <person name="Schmid M."/>
            <person name="Keltjens J."/>
            <person name="vanDeVossenberg J."/>
            <person name="Kartal B."/>
            <person name="Meier H."/>
            <person name="Frishman D."/>
            <person name="Huynen M.A."/>
            <person name="Mewes H."/>
            <person name="Weissenbach J."/>
            <person name="Jetten M.S.M."/>
            <person name="Wagner M."/>
            <person name="LePaslier D."/>
        </authorList>
    </citation>
    <scope>NUCLEOTIDE SEQUENCE</scope>
</reference>
<protein>
    <submittedName>
        <fullName evidence="2">Uncharacterized protein</fullName>
    </submittedName>
</protein>
<reference evidence="2" key="2">
    <citation type="submission" date="2006-01" db="EMBL/GenBank/DDBJ databases">
        <authorList>
            <person name="Genoscope"/>
        </authorList>
    </citation>
    <scope>NUCLEOTIDE SEQUENCE</scope>
</reference>
<evidence type="ECO:0000313" key="3">
    <source>
        <dbReference type="EMBL" id="QII12808.1"/>
    </source>
</evidence>
<reference evidence="3 4" key="3">
    <citation type="submission" date="2020-02" db="EMBL/GenBank/DDBJ databases">
        <title>Newly sequenced genome of strain CSTR1 showed variability in Candidatus Kuenenia stuttgartiensis genomes.</title>
        <authorList>
            <person name="Ding C."/>
            <person name="Adrian L."/>
        </authorList>
    </citation>
    <scope>NUCLEOTIDE SEQUENCE [LARGE SCALE GENOMIC DNA]</scope>
    <source>
        <strain evidence="3 4">CSTR1</strain>
    </source>
</reference>